<gene>
    <name evidence="2" type="ORF">THAOC_33344</name>
</gene>
<evidence type="ECO:0000313" key="3">
    <source>
        <dbReference type="Proteomes" id="UP000266841"/>
    </source>
</evidence>
<feature type="chain" id="PRO_5003839924" evidence="1">
    <location>
        <begin position="20"/>
        <end position="200"/>
    </location>
</feature>
<feature type="signal peptide" evidence="1">
    <location>
        <begin position="1"/>
        <end position="19"/>
    </location>
</feature>
<keyword evidence="3" id="KW-1185">Reference proteome</keyword>
<evidence type="ECO:0000256" key="1">
    <source>
        <dbReference type="SAM" id="SignalP"/>
    </source>
</evidence>
<evidence type="ECO:0000313" key="2">
    <source>
        <dbReference type="EMBL" id="EJK47903.1"/>
    </source>
</evidence>
<keyword evidence="1" id="KW-0732">Signal</keyword>
<name>K0R4B1_THAOC</name>
<protein>
    <submittedName>
        <fullName evidence="2">Uncharacterized protein</fullName>
    </submittedName>
</protein>
<comment type="caution">
    <text evidence="2">The sequence shown here is derived from an EMBL/GenBank/DDBJ whole genome shotgun (WGS) entry which is preliminary data.</text>
</comment>
<dbReference type="EMBL" id="AGNL01046488">
    <property type="protein sequence ID" value="EJK47903.1"/>
    <property type="molecule type" value="Genomic_DNA"/>
</dbReference>
<reference evidence="2 3" key="1">
    <citation type="journal article" date="2012" name="Genome Biol.">
        <title>Genome and low-iron response of an oceanic diatom adapted to chronic iron limitation.</title>
        <authorList>
            <person name="Lommer M."/>
            <person name="Specht M."/>
            <person name="Roy A.S."/>
            <person name="Kraemer L."/>
            <person name="Andreson R."/>
            <person name="Gutowska M.A."/>
            <person name="Wolf J."/>
            <person name="Bergner S.V."/>
            <person name="Schilhabel M.B."/>
            <person name="Klostermeier U.C."/>
            <person name="Beiko R.G."/>
            <person name="Rosenstiel P."/>
            <person name="Hippler M."/>
            <person name="Laroche J."/>
        </authorList>
    </citation>
    <scope>NUCLEOTIDE SEQUENCE [LARGE SCALE GENOMIC DNA]</scope>
    <source>
        <strain evidence="2 3">CCMP1005</strain>
    </source>
</reference>
<accession>K0R4B1</accession>
<proteinExistence type="predicted"/>
<dbReference type="Proteomes" id="UP000266841">
    <property type="component" value="Unassembled WGS sequence"/>
</dbReference>
<dbReference type="AlphaFoldDB" id="K0R4B1"/>
<sequence>MSKPKLLLLCLSSATAALTATSSSPNSPKQLRGGVAASVESGRGLGCYHEVVFTMRCGDGTRVDIELVNDGDCENTTGRASNYLDKYCGVHGGTASASCELICPVGQVIPMTTVDSIDCTWAPGLMPYSCPGTTFDRGFTESYSCDNGQDVCCTLSSIDTVYLDRLAATCSRDFNKAEEEVGRGELLASEEEQGNLVGVE</sequence>
<organism evidence="2 3">
    <name type="scientific">Thalassiosira oceanica</name>
    <name type="common">Marine diatom</name>
    <dbReference type="NCBI Taxonomy" id="159749"/>
    <lineage>
        <taxon>Eukaryota</taxon>
        <taxon>Sar</taxon>
        <taxon>Stramenopiles</taxon>
        <taxon>Ochrophyta</taxon>
        <taxon>Bacillariophyta</taxon>
        <taxon>Coscinodiscophyceae</taxon>
        <taxon>Thalassiosirophycidae</taxon>
        <taxon>Thalassiosirales</taxon>
        <taxon>Thalassiosiraceae</taxon>
        <taxon>Thalassiosira</taxon>
    </lineage>
</organism>